<evidence type="ECO:0000313" key="1">
    <source>
        <dbReference type="EMBL" id="GAG22037.1"/>
    </source>
</evidence>
<protein>
    <submittedName>
        <fullName evidence="1">Uncharacterized protein</fullName>
    </submittedName>
</protein>
<accession>X0WFT6</accession>
<proteinExistence type="predicted"/>
<dbReference type="EMBL" id="BARS01039709">
    <property type="protein sequence ID" value="GAG22037.1"/>
    <property type="molecule type" value="Genomic_DNA"/>
</dbReference>
<feature type="non-terminal residue" evidence="1">
    <location>
        <position position="50"/>
    </location>
</feature>
<reference evidence="1" key="1">
    <citation type="journal article" date="2014" name="Front. Microbiol.">
        <title>High frequency of phylogenetically diverse reductive dehalogenase-homologous genes in deep subseafloor sedimentary metagenomes.</title>
        <authorList>
            <person name="Kawai M."/>
            <person name="Futagami T."/>
            <person name="Toyoda A."/>
            <person name="Takaki Y."/>
            <person name="Nishi S."/>
            <person name="Hori S."/>
            <person name="Arai W."/>
            <person name="Tsubouchi T."/>
            <person name="Morono Y."/>
            <person name="Uchiyama I."/>
            <person name="Ito T."/>
            <person name="Fujiyama A."/>
            <person name="Inagaki F."/>
            <person name="Takami H."/>
        </authorList>
    </citation>
    <scope>NUCLEOTIDE SEQUENCE</scope>
    <source>
        <strain evidence="1">Expedition CK06-06</strain>
    </source>
</reference>
<sequence>MPDSAADVLEVGGDEAWPYFGEDEIAAVADVLRSGRVNQWTGTRVKQFEQ</sequence>
<gene>
    <name evidence="1" type="ORF">S01H1_60618</name>
</gene>
<comment type="caution">
    <text evidence="1">The sequence shown here is derived from an EMBL/GenBank/DDBJ whole genome shotgun (WGS) entry which is preliminary data.</text>
</comment>
<organism evidence="1">
    <name type="scientific">marine sediment metagenome</name>
    <dbReference type="NCBI Taxonomy" id="412755"/>
    <lineage>
        <taxon>unclassified sequences</taxon>
        <taxon>metagenomes</taxon>
        <taxon>ecological metagenomes</taxon>
    </lineage>
</organism>
<name>X0WFT6_9ZZZZ</name>
<dbReference type="AlphaFoldDB" id="X0WFT6"/>